<comment type="caution">
    <text evidence="2">The sequence shown here is derived from an EMBL/GenBank/DDBJ whole genome shotgun (WGS) entry which is preliminary data.</text>
</comment>
<reference evidence="2 3" key="1">
    <citation type="submission" date="2017-02" db="EMBL/GenBank/DDBJ databases">
        <title>Complete genome sequences of Mycobacterium kansasii strains isolated from rhesus macaques.</title>
        <authorList>
            <person name="Panda A."/>
            <person name="Nagaraj S."/>
            <person name="Zhao X."/>
            <person name="Tettelin H."/>
            <person name="Detolla L.J."/>
        </authorList>
    </citation>
    <scope>NUCLEOTIDE SEQUENCE [LARGE SCALE GENOMIC DNA]</scope>
    <source>
        <strain evidence="2 3">11-3469</strain>
    </source>
</reference>
<proteinExistence type="predicted"/>
<organism evidence="2 3">
    <name type="scientific">Mycobacterium kansasii</name>
    <dbReference type="NCBI Taxonomy" id="1768"/>
    <lineage>
        <taxon>Bacteria</taxon>
        <taxon>Bacillati</taxon>
        <taxon>Actinomycetota</taxon>
        <taxon>Actinomycetes</taxon>
        <taxon>Mycobacteriales</taxon>
        <taxon>Mycobacteriaceae</taxon>
        <taxon>Mycobacterium</taxon>
    </lineage>
</organism>
<evidence type="ECO:0000313" key="3">
    <source>
        <dbReference type="Proteomes" id="UP000188532"/>
    </source>
</evidence>
<dbReference type="Proteomes" id="UP000188532">
    <property type="component" value="Unassembled WGS sequence"/>
</dbReference>
<name>A0A1V3XP17_MYCKA</name>
<evidence type="ECO:0000256" key="1">
    <source>
        <dbReference type="SAM" id="MobiDB-lite"/>
    </source>
</evidence>
<sequence length="165" mass="17185">MALLVAGRSGHDGDLGRAGGCRPPGDDNPSPRDDLDRYPLAAGLYEGVYGSLTPQTPNFWGYWLYFKTPGGWSCGLAPNGGPIGCDMVPADAPPGTNQTFADAAHPAGYRQSNTATFTRDVPVLPAGQRVQTVGASCAIDDTGAVHCQTEGNHGFILSASHGVLW</sequence>
<dbReference type="STRING" id="1768.B1T50_08370"/>
<gene>
    <name evidence="2" type="ORF">BZL29_2653</name>
</gene>
<dbReference type="EMBL" id="MVBN01000002">
    <property type="protein sequence ID" value="OOK80963.1"/>
    <property type="molecule type" value="Genomic_DNA"/>
</dbReference>
<dbReference type="AlphaFoldDB" id="A0A1V3XP17"/>
<feature type="region of interest" description="Disordered" evidence="1">
    <location>
        <begin position="1"/>
        <end position="36"/>
    </location>
</feature>
<protein>
    <submittedName>
        <fullName evidence="2">Uncharacterized protein</fullName>
    </submittedName>
</protein>
<evidence type="ECO:0000313" key="2">
    <source>
        <dbReference type="EMBL" id="OOK80963.1"/>
    </source>
</evidence>
<accession>A0A1V3XP17</accession>